<gene>
    <name evidence="1" type="ORF">L6164_027766</name>
</gene>
<protein>
    <submittedName>
        <fullName evidence="1">Uncharacterized protein</fullName>
    </submittedName>
</protein>
<evidence type="ECO:0000313" key="1">
    <source>
        <dbReference type="EMBL" id="KAI4314903.1"/>
    </source>
</evidence>
<dbReference type="EMBL" id="CM039436">
    <property type="protein sequence ID" value="KAI4314903.1"/>
    <property type="molecule type" value="Genomic_DNA"/>
</dbReference>
<name>A0ACB9LVQ3_BAUVA</name>
<dbReference type="Proteomes" id="UP000828941">
    <property type="component" value="Chromosome 11"/>
</dbReference>
<organism evidence="1 2">
    <name type="scientific">Bauhinia variegata</name>
    <name type="common">Purple orchid tree</name>
    <name type="synonym">Phanera variegata</name>
    <dbReference type="NCBI Taxonomy" id="167791"/>
    <lineage>
        <taxon>Eukaryota</taxon>
        <taxon>Viridiplantae</taxon>
        <taxon>Streptophyta</taxon>
        <taxon>Embryophyta</taxon>
        <taxon>Tracheophyta</taxon>
        <taxon>Spermatophyta</taxon>
        <taxon>Magnoliopsida</taxon>
        <taxon>eudicotyledons</taxon>
        <taxon>Gunneridae</taxon>
        <taxon>Pentapetalae</taxon>
        <taxon>rosids</taxon>
        <taxon>fabids</taxon>
        <taxon>Fabales</taxon>
        <taxon>Fabaceae</taxon>
        <taxon>Cercidoideae</taxon>
        <taxon>Cercideae</taxon>
        <taxon>Bauhiniinae</taxon>
        <taxon>Bauhinia</taxon>
    </lineage>
</organism>
<reference evidence="1 2" key="1">
    <citation type="journal article" date="2022" name="DNA Res.">
        <title>Chromosomal-level genome assembly of the orchid tree Bauhinia variegata (Leguminosae; Cercidoideae) supports the allotetraploid origin hypothesis of Bauhinia.</title>
        <authorList>
            <person name="Zhong Y."/>
            <person name="Chen Y."/>
            <person name="Zheng D."/>
            <person name="Pang J."/>
            <person name="Liu Y."/>
            <person name="Luo S."/>
            <person name="Meng S."/>
            <person name="Qian L."/>
            <person name="Wei D."/>
            <person name="Dai S."/>
            <person name="Zhou R."/>
        </authorList>
    </citation>
    <scope>NUCLEOTIDE SEQUENCE [LARGE SCALE GENOMIC DNA]</scope>
    <source>
        <strain evidence="1">BV-YZ2020</strain>
    </source>
</reference>
<proteinExistence type="predicted"/>
<keyword evidence="2" id="KW-1185">Reference proteome</keyword>
<accession>A0ACB9LVQ3</accession>
<evidence type="ECO:0000313" key="2">
    <source>
        <dbReference type="Proteomes" id="UP000828941"/>
    </source>
</evidence>
<sequence>MDELPGAFGTSASLALRLGQTVFSSASLFFMCLDVEFYSYTAFCYLVTVMGLVIPWSVTLLAVDAYSVFVKWLPIQRRLILIILSGDMVLSYLSLAAACSTASVADIFLDAGGYDCPPKLCGRYQLSAAMAFLSWFLSSASCLFNLWLFPSL</sequence>
<comment type="caution">
    <text evidence="1">The sequence shown here is derived from an EMBL/GenBank/DDBJ whole genome shotgun (WGS) entry which is preliminary data.</text>
</comment>